<reference evidence="2 3" key="1">
    <citation type="submission" date="2023-10" db="EMBL/GenBank/DDBJ databases">
        <title>Genomes of two closely related lineages of the louse Polyplax serrata with different host specificities.</title>
        <authorList>
            <person name="Martinu J."/>
            <person name="Tarabai H."/>
            <person name="Stefka J."/>
            <person name="Hypsa V."/>
        </authorList>
    </citation>
    <scope>NUCLEOTIDE SEQUENCE [LARGE SCALE GENOMIC DNA]</scope>
    <source>
        <strain evidence="2">HR10_N</strain>
    </source>
</reference>
<dbReference type="EMBL" id="JAWJWE010000040">
    <property type="protein sequence ID" value="KAK6619546.1"/>
    <property type="molecule type" value="Genomic_DNA"/>
</dbReference>
<gene>
    <name evidence="2" type="ORF">RUM43_012303</name>
</gene>
<comment type="caution">
    <text evidence="2">The sequence shown here is derived from an EMBL/GenBank/DDBJ whole genome shotgun (WGS) entry which is preliminary data.</text>
</comment>
<evidence type="ECO:0000313" key="3">
    <source>
        <dbReference type="Proteomes" id="UP001372834"/>
    </source>
</evidence>
<feature type="compositionally biased region" description="Polar residues" evidence="1">
    <location>
        <begin position="57"/>
        <end position="68"/>
    </location>
</feature>
<name>A0AAN8P3P5_POLSC</name>
<dbReference type="Proteomes" id="UP001372834">
    <property type="component" value="Unassembled WGS sequence"/>
</dbReference>
<accession>A0AAN8P3P5</accession>
<organism evidence="2 3">
    <name type="scientific">Polyplax serrata</name>
    <name type="common">Common mouse louse</name>
    <dbReference type="NCBI Taxonomy" id="468196"/>
    <lineage>
        <taxon>Eukaryota</taxon>
        <taxon>Metazoa</taxon>
        <taxon>Ecdysozoa</taxon>
        <taxon>Arthropoda</taxon>
        <taxon>Hexapoda</taxon>
        <taxon>Insecta</taxon>
        <taxon>Pterygota</taxon>
        <taxon>Neoptera</taxon>
        <taxon>Paraneoptera</taxon>
        <taxon>Psocodea</taxon>
        <taxon>Troctomorpha</taxon>
        <taxon>Phthiraptera</taxon>
        <taxon>Anoplura</taxon>
        <taxon>Polyplacidae</taxon>
        <taxon>Polyplax</taxon>
    </lineage>
</organism>
<evidence type="ECO:0000256" key="1">
    <source>
        <dbReference type="SAM" id="MobiDB-lite"/>
    </source>
</evidence>
<sequence length="68" mass="7255">MNEDLASGKKGVDGFFLSPAVEDPPTIPSNILLSAISAEQNTKEIAEPSVDPGRTLIQHQCHNSNPVK</sequence>
<protein>
    <submittedName>
        <fullName evidence="2">Uncharacterized protein</fullName>
    </submittedName>
</protein>
<evidence type="ECO:0000313" key="2">
    <source>
        <dbReference type="EMBL" id="KAK6619546.1"/>
    </source>
</evidence>
<dbReference type="AlphaFoldDB" id="A0AAN8P3P5"/>
<feature type="region of interest" description="Disordered" evidence="1">
    <location>
        <begin position="49"/>
        <end position="68"/>
    </location>
</feature>
<proteinExistence type="predicted"/>